<feature type="compositionally biased region" description="Basic and acidic residues" evidence="7">
    <location>
        <begin position="156"/>
        <end position="166"/>
    </location>
</feature>
<keyword evidence="3 6" id="KW-0547">Nucleotide-binding</keyword>
<keyword evidence="2 6" id="KW-0963">Cytoplasm</keyword>
<name>A0A2A5QYL7_9EURY</name>
<evidence type="ECO:0000256" key="1">
    <source>
        <dbReference type="ARBA" id="ARBA00006877"/>
    </source>
</evidence>
<dbReference type="InterPro" id="IPR048737">
    <property type="entry name" value="CetZ_C"/>
</dbReference>
<evidence type="ECO:0000256" key="2">
    <source>
        <dbReference type="ARBA" id="ARBA00022490"/>
    </source>
</evidence>
<feature type="region of interest" description="Disordered" evidence="7">
    <location>
        <begin position="146"/>
        <end position="170"/>
    </location>
</feature>
<gene>
    <name evidence="6" type="primary">cetZ</name>
    <name evidence="9" type="ORF">CP557_16245</name>
</gene>
<evidence type="ECO:0000313" key="10">
    <source>
        <dbReference type="Proteomes" id="UP000219689"/>
    </source>
</evidence>
<evidence type="ECO:0000256" key="3">
    <source>
        <dbReference type="ARBA" id="ARBA00022741"/>
    </source>
</evidence>
<dbReference type="InterPro" id="IPR003008">
    <property type="entry name" value="Tubulin_FtsZ_GTPase"/>
</dbReference>
<evidence type="ECO:0000256" key="6">
    <source>
        <dbReference type="HAMAP-Rule" id="MF_01946"/>
    </source>
</evidence>
<dbReference type="SMART" id="SM00864">
    <property type="entry name" value="Tubulin"/>
    <property type="match status" value="1"/>
</dbReference>
<dbReference type="InterPro" id="IPR032907">
    <property type="entry name" value="CetZ"/>
</dbReference>
<proteinExistence type="inferred from homology"/>
<evidence type="ECO:0000313" key="9">
    <source>
        <dbReference type="EMBL" id="PCR91935.1"/>
    </source>
</evidence>
<dbReference type="InterPro" id="IPR036525">
    <property type="entry name" value="Tubulin/FtsZ_GTPase_sf"/>
</dbReference>
<comment type="subcellular location">
    <subcellularLocation>
        <location evidence="6">Cytoplasm</location>
    </subcellularLocation>
</comment>
<dbReference type="Pfam" id="PF21011">
    <property type="entry name" value="CetZ_C"/>
    <property type="match status" value="1"/>
</dbReference>
<dbReference type="GO" id="GO:0005525">
    <property type="term" value="F:GTP binding"/>
    <property type="evidence" value="ECO:0007669"/>
    <property type="project" value="UniProtKB-UniRule"/>
</dbReference>
<protein>
    <recommendedName>
        <fullName evidence="6">Tubulin-like protein CetZ</fullName>
    </recommendedName>
</protein>
<keyword evidence="9" id="KW-0131">Cell cycle</keyword>
<evidence type="ECO:0000259" key="8">
    <source>
        <dbReference type="SMART" id="SM00864"/>
    </source>
</evidence>
<dbReference type="GO" id="GO:0008360">
    <property type="term" value="P:regulation of cell shape"/>
    <property type="evidence" value="ECO:0007669"/>
    <property type="project" value="UniProtKB-UniRule"/>
</dbReference>
<keyword evidence="5 6" id="KW-0342">GTP-binding</keyword>
<reference evidence="9 10" key="1">
    <citation type="submission" date="2017-09" db="EMBL/GenBank/DDBJ databases">
        <title>Genome sequences of Natrinema ejinorence JCM 13890T.</title>
        <authorList>
            <person name="Roh S.W."/>
            <person name="Kim Y.B."/>
            <person name="Kim J.Y."/>
        </authorList>
    </citation>
    <scope>NUCLEOTIDE SEQUENCE [LARGE SCALE GENOMIC DNA]</scope>
    <source>
        <strain evidence="9 10">JCM 13890</strain>
    </source>
</reference>
<dbReference type="Proteomes" id="UP000219689">
    <property type="component" value="Unassembled WGS sequence"/>
</dbReference>
<comment type="caution">
    <text evidence="9">The sequence shown here is derived from an EMBL/GenBank/DDBJ whole genome shotgun (WGS) entry which is preliminary data.</text>
</comment>
<dbReference type="PANTHER" id="PTHR30314">
    <property type="entry name" value="CELL DIVISION PROTEIN FTSZ-RELATED"/>
    <property type="match status" value="1"/>
</dbReference>
<comment type="function">
    <text evidence="6">Involved in cell shape control.</text>
</comment>
<dbReference type="PANTHER" id="PTHR30314:SF10">
    <property type="entry name" value="TUBULIN-LIKE PROTEIN CETZ"/>
    <property type="match status" value="1"/>
</dbReference>
<dbReference type="RefSeq" id="WP_097380867.1">
    <property type="nucleotide sequence ID" value="NZ_NXNI01000001.1"/>
</dbReference>
<dbReference type="OrthoDB" id="269955at2157"/>
<dbReference type="EMBL" id="NXNI01000001">
    <property type="protein sequence ID" value="PCR91935.1"/>
    <property type="molecule type" value="Genomic_DNA"/>
</dbReference>
<dbReference type="InterPro" id="IPR037103">
    <property type="entry name" value="Tubulin/FtsZ-like_C"/>
</dbReference>
<dbReference type="InterPro" id="IPR045061">
    <property type="entry name" value="FtsZ/CetZ"/>
</dbReference>
<dbReference type="GO" id="GO:0003924">
    <property type="term" value="F:GTPase activity"/>
    <property type="evidence" value="ECO:0007669"/>
    <property type="project" value="InterPro"/>
</dbReference>
<sequence>MQLEVIGVGGAGCRIADAIRAAEPADHSFLTDVFAFDTDADDLARTVIPESHRFQYGEDASDRDGDPDAGLERGLAIGQESVDELLGALEGGRGTSLAADAVLLTVGLGGATGGGTAPALVAALQRRYDAPVYVLATLPADREFDAEADTSSAGHRTSDHADDGPPRPDAAANAIESLERLDGLASAIIAFDTDAWLRPGEGLVDGRDRCNRELATRVAAVFASGGDSDGAVAQTVIDTSDVRRILGDESAIVTLGYGEQTVETSGSRFGLGLLPSEPDVETSEAASAIETVVRKGIRGKHTLECDPVTAERGLLIVGGPPAWLNRRAIAEGRRTLESAIGGSGILGGDAPRPDGDRVFAAVVFAGVKSDRLEELRVAAD</sequence>
<dbReference type="Gene3D" id="3.40.50.1440">
    <property type="entry name" value="Tubulin/FtsZ, GTPase domain"/>
    <property type="match status" value="1"/>
</dbReference>
<comment type="caution">
    <text evidence="6">Lacks conserved residue(s) required for the propagation of feature annotation.</text>
</comment>
<accession>A0A2A5QYL7</accession>
<dbReference type="GO" id="GO:0051301">
    <property type="term" value="P:cell division"/>
    <property type="evidence" value="ECO:0007669"/>
    <property type="project" value="UniProtKB-KW"/>
</dbReference>
<feature type="binding site" evidence="6">
    <location>
        <position position="143"/>
    </location>
    <ligand>
        <name>GTP</name>
        <dbReference type="ChEBI" id="CHEBI:37565"/>
    </ligand>
</feature>
<keyword evidence="4 6" id="KW-0133">Cell shape</keyword>
<dbReference type="Gene3D" id="3.30.1330.20">
    <property type="entry name" value="Tubulin/FtsZ, C-terminal domain"/>
    <property type="match status" value="1"/>
</dbReference>
<keyword evidence="9" id="KW-0132">Cell division</keyword>
<dbReference type="SUPFAM" id="SSF52490">
    <property type="entry name" value="Tubulin nucleotide-binding domain-like"/>
    <property type="match status" value="1"/>
</dbReference>
<evidence type="ECO:0000256" key="5">
    <source>
        <dbReference type="ARBA" id="ARBA00023134"/>
    </source>
</evidence>
<evidence type="ECO:0000256" key="4">
    <source>
        <dbReference type="ARBA" id="ARBA00022960"/>
    </source>
</evidence>
<feature type="binding site" evidence="6">
    <location>
        <begin position="111"/>
        <end position="113"/>
    </location>
    <ligand>
        <name>GTP</name>
        <dbReference type="ChEBI" id="CHEBI:37565"/>
    </ligand>
</feature>
<comment type="similarity">
    <text evidence="1 6">Belongs to the CetZ family.</text>
</comment>
<dbReference type="GO" id="GO:0005737">
    <property type="term" value="C:cytoplasm"/>
    <property type="evidence" value="ECO:0007669"/>
    <property type="project" value="UniProtKB-SubCell"/>
</dbReference>
<dbReference type="HAMAP" id="MF_01946">
    <property type="entry name" value="CetZ"/>
    <property type="match status" value="1"/>
</dbReference>
<feature type="domain" description="Tubulin/FtsZ GTPase" evidence="8">
    <location>
        <begin position="2"/>
        <end position="230"/>
    </location>
</feature>
<dbReference type="AlphaFoldDB" id="A0A2A5QYL7"/>
<organism evidence="9 10">
    <name type="scientific">Natrinema ejinorense</name>
    <dbReference type="NCBI Taxonomy" id="373386"/>
    <lineage>
        <taxon>Archaea</taxon>
        <taxon>Methanobacteriati</taxon>
        <taxon>Methanobacteriota</taxon>
        <taxon>Stenosarchaea group</taxon>
        <taxon>Halobacteria</taxon>
        <taxon>Halobacteriales</taxon>
        <taxon>Natrialbaceae</taxon>
        <taxon>Natrinema</taxon>
    </lineage>
</organism>
<evidence type="ECO:0000256" key="7">
    <source>
        <dbReference type="SAM" id="MobiDB-lite"/>
    </source>
</evidence>
<dbReference type="GO" id="GO:0032153">
    <property type="term" value="C:cell division site"/>
    <property type="evidence" value="ECO:0007669"/>
    <property type="project" value="TreeGrafter"/>
</dbReference>
<dbReference type="Pfam" id="PF00091">
    <property type="entry name" value="Tubulin"/>
    <property type="match status" value="1"/>
</dbReference>
<feature type="binding site" evidence="6">
    <location>
        <position position="211"/>
    </location>
    <ligand>
        <name>GTP</name>
        <dbReference type="ChEBI" id="CHEBI:37565"/>
    </ligand>
</feature>
<keyword evidence="10" id="KW-1185">Reference proteome</keyword>